<dbReference type="Proteomes" id="UP000008914">
    <property type="component" value="Chromosome"/>
</dbReference>
<dbReference type="AlphaFoldDB" id="E6S765"/>
<dbReference type="HOGENOM" id="CLU_1989609_0_0_11"/>
<sequence length="125" mass="12857">MRVNRALPYAIGLLALFGAASCGSPDALSPEAIASAPVASRMEISVSGTTITPPPTQVELGVGQALELTVTVDHDDELHAHGFNGAEADLKAGKPTTVRLVGTESGVFEVETHDPALTILTVAVR</sequence>
<protein>
    <recommendedName>
        <fullName evidence="4">EfeO-type cupredoxin-like domain-containing protein</fullName>
    </recommendedName>
</protein>
<dbReference type="InterPro" id="IPR008972">
    <property type="entry name" value="Cupredoxin"/>
</dbReference>
<dbReference type="RefSeq" id="WP_013493313.1">
    <property type="nucleotide sequence ID" value="NC_014830.1"/>
</dbReference>
<dbReference type="STRING" id="710696.Intca_2493"/>
<accession>E6S765</accession>
<dbReference type="Gene3D" id="2.60.40.420">
    <property type="entry name" value="Cupredoxins - blue copper proteins"/>
    <property type="match status" value="1"/>
</dbReference>
<evidence type="ECO:0008006" key="4">
    <source>
        <dbReference type="Google" id="ProtNLM"/>
    </source>
</evidence>
<feature type="chain" id="PRO_5038957320" description="EfeO-type cupredoxin-like domain-containing protein" evidence="1">
    <location>
        <begin position="23"/>
        <end position="125"/>
    </location>
</feature>
<dbReference type="OrthoDB" id="6717945at2"/>
<name>E6S765_INTC7</name>
<dbReference type="KEGG" id="ica:Intca_2493"/>
<dbReference type="PROSITE" id="PS51257">
    <property type="entry name" value="PROKAR_LIPOPROTEIN"/>
    <property type="match status" value="1"/>
</dbReference>
<feature type="signal peptide" evidence="1">
    <location>
        <begin position="1"/>
        <end position="22"/>
    </location>
</feature>
<dbReference type="eggNOG" id="COG1622">
    <property type="taxonomic scope" value="Bacteria"/>
</dbReference>
<gene>
    <name evidence="2" type="ordered locus">Intca_2493</name>
</gene>
<evidence type="ECO:0000313" key="2">
    <source>
        <dbReference type="EMBL" id="ADU48999.1"/>
    </source>
</evidence>
<dbReference type="EMBL" id="CP002343">
    <property type="protein sequence ID" value="ADU48999.1"/>
    <property type="molecule type" value="Genomic_DNA"/>
</dbReference>
<proteinExistence type="predicted"/>
<evidence type="ECO:0000256" key="1">
    <source>
        <dbReference type="SAM" id="SignalP"/>
    </source>
</evidence>
<evidence type="ECO:0000313" key="3">
    <source>
        <dbReference type="Proteomes" id="UP000008914"/>
    </source>
</evidence>
<reference evidence="2 3" key="1">
    <citation type="journal article" date="2010" name="Stand. Genomic Sci.">
        <title>Complete genome sequence of Intrasporangium calvum type strain (7 KIP).</title>
        <authorList>
            <person name="Del Rio T.G."/>
            <person name="Chertkov O."/>
            <person name="Yasawong M."/>
            <person name="Lucas S."/>
            <person name="Deshpande S."/>
            <person name="Cheng J.F."/>
            <person name="Detter C."/>
            <person name="Tapia R."/>
            <person name="Han C."/>
            <person name="Goodwin L."/>
            <person name="Pitluck S."/>
            <person name="Liolios K."/>
            <person name="Ivanova N."/>
            <person name="Mavromatis K."/>
            <person name="Pati A."/>
            <person name="Chen A."/>
            <person name="Palaniappan K."/>
            <person name="Land M."/>
            <person name="Hauser L."/>
            <person name="Chang Y.J."/>
            <person name="Jeffries C.D."/>
            <person name="Rohde M."/>
            <person name="Pukall R."/>
            <person name="Sikorski J."/>
            <person name="Goker M."/>
            <person name="Woyke T."/>
            <person name="Bristow J."/>
            <person name="Eisen J.A."/>
            <person name="Markowitz V."/>
            <person name="Hugenholtz P."/>
            <person name="Kyrpides N.C."/>
            <person name="Klenk H.P."/>
            <person name="Lapidus A."/>
        </authorList>
    </citation>
    <scope>NUCLEOTIDE SEQUENCE [LARGE SCALE GENOMIC DNA]</scope>
    <source>
        <strain evidence="3">ATCC 23552 / DSM 43043 / JCM 3097 / NBRC 12989 / 7 KIP</strain>
    </source>
</reference>
<organism evidence="2 3">
    <name type="scientific">Intrasporangium calvum (strain ATCC 23552 / DSM 43043 / JCM 3097 / NBRC 12989 / NCIMB 10167 / NRRL B-3866 / 7 KIP)</name>
    <dbReference type="NCBI Taxonomy" id="710696"/>
    <lineage>
        <taxon>Bacteria</taxon>
        <taxon>Bacillati</taxon>
        <taxon>Actinomycetota</taxon>
        <taxon>Actinomycetes</taxon>
        <taxon>Micrococcales</taxon>
        <taxon>Intrasporangiaceae</taxon>
        <taxon>Intrasporangium</taxon>
    </lineage>
</organism>
<keyword evidence="1" id="KW-0732">Signal</keyword>
<keyword evidence="3" id="KW-1185">Reference proteome</keyword>